<dbReference type="Proteomes" id="UP001465717">
    <property type="component" value="Unassembled WGS sequence"/>
</dbReference>
<accession>A0ABV1G062</accession>
<evidence type="ECO:0000313" key="1">
    <source>
        <dbReference type="EMBL" id="MEQ2508734.1"/>
    </source>
</evidence>
<organism evidence="1 2">
    <name type="scientific">Segatella sinensis</name>
    <dbReference type="NCBI Taxonomy" id="3085167"/>
    <lineage>
        <taxon>Bacteria</taxon>
        <taxon>Pseudomonadati</taxon>
        <taxon>Bacteroidota</taxon>
        <taxon>Bacteroidia</taxon>
        <taxon>Bacteroidales</taxon>
        <taxon>Prevotellaceae</taxon>
        <taxon>Segatella</taxon>
    </lineage>
</organism>
<proteinExistence type="predicted"/>
<evidence type="ECO:0000313" key="2">
    <source>
        <dbReference type="Proteomes" id="UP001465717"/>
    </source>
</evidence>
<protein>
    <submittedName>
        <fullName evidence="1">Uncharacterized protein</fullName>
    </submittedName>
</protein>
<gene>
    <name evidence="1" type="ORF">AAAT87_10660</name>
</gene>
<keyword evidence="2" id="KW-1185">Reference proteome</keyword>
<comment type="caution">
    <text evidence="1">The sequence shown here is derived from an EMBL/GenBank/DDBJ whole genome shotgun (WGS) entry which is preliminary data.</text>
</comment>
<reference evidence="1 2" key="1">
    <citation type="submission" date="2024-04" db="EMBL/GenBank/DDBJ databases">
        <title>Human intestinal bacterial collection.</title>
        <authorList>
            <person name="Pauvert C."/>
            <person name="Hitch T.C.A."/>
            <person name="Clavel T."/>
        </authorList>
    </citation>
    <scope>NUCLEOTIDE SEQUENCE [LARGE SCALE GENOMIC DNA]</scope>
    <source>
        <strain evidence="1 2">CLA-AA-H174</strain>
    </source>
</reference>
<name>A0ABV1G062_9BACT</name>
<sequence>MKVIIKDKEITLKSSFRAMVAYEQITDHIFSPSTVTDILVYFYCCVITSKDYDGTMTFDEFMDYLDENPSILQEFSEWMTETSKQNEVFNKEAKKKTTARKK</sequence>
<dbReference type="RefSeq" id="WP_349226400.1">
    <property type="nucleotide sequence ID" value="NZ_JBBNFG020000005.1"/>
</dbReference>
<dbReference type="EMBL" id="JBBNGE010000037">
    <property type="protein sequence ID" value="MEQ2508734.1"/>
    <property type="molecule type" value="Genomic_DNA"/>
</dbReference>